<reference evidence="2 3" key="1">
    <citation type="submission" date="2020-10" db="EMBL/GenBank/DDBJ databases">
        <title>Janibacter indicus TT2 genome sequence.</title>
        <authorList>
            <person name="Lee K."/>
            <person name="Ganzorig M."/>
        </authorList>
    </citation>
    <scope>NUCLEOTIDE SEQUENCE [LARGE SCALE GENOMIC DNA]</scope>
    <source>
        <strain evidence="2 3">TT2</strain>
    </source>
</reference>
<proteinExistence type="predicted"/>
<dbReference type="Gene3D" id="1.10.287.1060">
    <property type="entry name" value="ESAT-6-like"/>
    <property type="match status" value="1"/>
</dbReference>
<organism evidence="2 3">
    <name type="scientific">Janibacter indicus</name>
    <dbReference type="NCBI Taxonomy" id="857417"/>
    <lineage>
        <taxon>Bacteria</taxon>
        <taxon>Bacillati</taxon>
        <taxon>Actinomycetota</taxon>
        <taxon>Actinomycetes</taxon>
        <taxon>Micrococcales</taxon>
        <taxon>Intrasporangiaceae</taxon>
        <taxon>Janibacter</taxon>
    </lineage>
</organism>
<gene>
    <name evidence="2" type="ORF">IGS73_17815</name>
</gene>
<evidence type="ECO:0000313" key="2">
    <source>
        <dbReference type="EMBL" id="QOK22855.1"/>
    </source>
</evidence>
<feature type="region of interest" description="Disordered" evidence="1">
    <location>
        <begin position="19"/>
        <end position="55"/>
    </location>
</feature>
<dbReference type="EMBL" id="CP062789">
    <property type="protein sequence ID" value="QOK22855.1"/>
    <property type="molecule type" value="Genomic_DNA"/>
</dbReference>
<dbReference type="AlphaFoldDB" id="A0A7L9J1L0"/>
<dbReference type="SUPFAM" id="SSF140453">
    <property type="entry name" value="EsxAB dimer-like"/>
    <property type="match status" value="1"/>
</dbReference>
<name>A0A7L9J1L0_9MICO</name>
<evidence type="ECO:0008006" key="4">
    <source>
        <dbReference type="Google" id="ProtNLM"/>
    </source>
</evidence>
<protein>
    <recommendedName>
        <fullName evidence="4">WXG100 family type VII secretion target</fullName>
    </recommendedName>
</protein>
<evidence type="ECO:0000256" key="1">
    <source>
        <dbReference type="SAM" id="MobiDB-lite"/>
    </source>
</evidence>
<dbReference type="InterPro" id="IPR036689">
    <property type="entry name" value="ESAT-6-like_sf"/>
</dbReference>
<feature type="compositionally biased region" description="Polar residues" evidence="1">
    <location>
        <begin position="31"/>
        <end position="40"/>
    </location>
</feature>
<evidence type="ECO:0000313" key="3">
    <source>
        <dbReference type="Proteomes" id="UP000593998"/>
    </source>
</evidence>
<dbReference type="RefSeq" id="WP_192911185.1">
    <property type="nucleotide sequence ID" value="NZ_CP062789.1"/>
</dbReference>
<sequence>MGGNLTDGMDTGRVKEVAGQLNTEAGRVGEISSNGTSQAGTLKENWLGPDSEQFGDAWSDAAKALQQAQDALQAYSKAAIQQADQQEKGSGA</sequence>
<accession>A0A7L9J1L0</accession>
<dbReference type="Proteomes" id="UP000593998">
    <property type="component" value="Chromosome"/>
</dbReference>